<organism evidence="2 3">
    <name type="scientific">Cyclostephanos tholiformis</name>
    <dbReference type="NCBI Taxonomy" id="382380"/>
    <lineage>
        <taxon>Eukaryota</taxon>
        <taxon>Sar</taxon>
        <taxon>Stramenopiles</taxon>
        <taxon>Ochrophyta</taxon>
        <taxon>Bacillariophyta</taxon>
        <taxon>Coscinodiscophyceae</taxon>
        <taxon>Thalassiosirophycidae</taxon>
        <taxon>Stephanodiscales</taxon>
        <taxon>Stephanodiscaceae</taxon>
        <taxon>Cyclostephanos</taxon>
    </lineage>
</organism>
<dbReference type="Proteomes" id="UP001530377">
    <property type="component" value="Unassembled WGS sequence"/>
</dbReference>
<dbReference type="PANTHER" id="PTHR46928:SF1">
    <property type="entry name" value="MESENCHYME-SPECIFIC CELL SURFACE GLYCOPROTEIN"/>
    <property type="match status" value="1"/>
</dbReference>
<dbReference type="EMBL" id="JALLPB020000545">
    <property type="protein sequence ID" value="KAL3808126.1"/>
    <property type="molecule type" value="Genomic_DNA"/>
</dbReference>
<dbReference type="PANTHER" id="PTHR46928">
    <property type="entry name" value="MESENCHYME-SPECIFIC CELL SURFACE GLYCOPROTEIN"/>
    <property type="match status" value="1"/>
</dbReference>
<dbReference type="InterPro" id="IPR011048">
    <property type="entry name" value="Haem_d1_sf"/>
</dbReference>
<protein>
    <recommendedName>
        <fullName evidence="1">Phytase-like domain-containing protein</fullName>
    </recommendedName>
</protein>
<proteinExistence type="predicted"/>
<reference evidence="2 3" key="1">
    <citation type="submission" date="2024-10" db="EMBL/GenBank/DDBJ databases">
        <title>Updated reference genomes for cyclostephanoid diatoms.</title>
        <authorList>
            <person name="Roberts W.R."/>
            <person name="Alverson A.J."/>
        </authorList>
    </citation>
    <scope>NUCLEOTIDE SEQUENCE [LARGE SCALE GENOMIC DNA]</scope>
    <source>
        <strain evidence="2 3">AJA228-03</strain>
    </source>
</reference>
<comment type="caution">
    <text evidence="2">The sequence shown here is derived from an EMBL/GenBank/DDBJ whole genome shotgun (WGS) entry which is preliminary data.</text>
</comment>
<dbReference type="InterPro" id="IPR027372">
    <property type="entry name" value="Phytase-like_dom"/>
</dbReference>
<sequence>MLMKVASLAGIAICTSGFSPRSAIAHFLSNTPKQGRVGVRGGKHVPGGARRAMGEDSLNLELESFSLMYVVAGDDAPDSQVATSALDQADVGANKATKRGKFFTRAATFPVCKLLNATCNNSTSTNAEIVTVTEDGSTAVFTDSLTNAIGFVDISIPSDPQGLGRFIFGTGKKPTGVALKEKFALVCVETGTAPSTPSGYLAVINITDLNNPNQVKQVDLGGQPDSIFVSPDKKYAVAVIENRRTEDGTYPQNPTIPGFIAIFDISETNPDNWVRRPDVTLTNLPGLRFEYDPEPEYASISDDNIAAVTLQENNAVVFINITEGKVIQSIHAGAVNLKNVDLKDDKTIDQIETQDLRRREPDGVAWIGTRYIISANEGDLDGGSRGFTIFDSANGNVIYESNMSAEHLITSFGHYNDKRSPPNRKGVEFESVVYASDLGLAFVLSERSNIIMVFDVSTPSKPKFHQVLPSCVAPEGGYYVKKTRVLVVACEEDSRNNARRSGIAVYTYGSNVPAYPTIQSVQDKATGVYIPWGALSGLSAPHSGPKKVLYSVDDSVFKRSKIFTIDITKTPSEITKSLYIKDTDNVLANFNTTDTASSPIVFTTADLALLINSDKTVNLDQEGIVAVEDGFWIAHEGAGAAGGTNGVTSLNLLIKVDMAGIIKDIVSLPNGVNQIQTANGFEGVTKEGNYLIVAFQREWGGEARVRLGLYNLINRTWKFVFYQLDTPESQFVGGWVGLSEITNIGRGIFLVVERDNRAGPDAAIKRIYKISLGELDTIVDGTNVTKTLYQDILPDVSTKIGGLALEKIEGMALLNGDVWVCTDNDGTDGTSGESRLINLGKLRK</sequence>
<evidence type="ECO:0000259" key="1">
    <source>
        <dbReference type="Pfam" id="PF13449"/>
    </source>
</evidence>
<feature type="domain" description="Phytase-like" evidence="1">
    <location>
        <begin position="530"/>
        <end position="825"/>
    </location>
</feature>
<gene>
    <name evidence="2" type="ORF">ACHAXA_004980</name>
</gene>
<dbReference type="SUPFAM" id="SSF51004">
    <property type="entry name" value="C-terminal (heme d1) domain of cytochrome cd1-nitrite reductase"/>
    <property type="match status" value="1"/>
</dbReference>
<accession>A0ABD3R8Q8</accession>
<dbReference type="AlphaFoldDB" id="A0ABD3R8Q8"/>
<evidence type="ECO:0000313" key="2">
    <source>
        <dbReference type="EMBL" id="KAL3808126.1"/>
    </source>
</evidence>
<dbReference type="Pfam" id="PF13449">
    <property type="entry name" value="Phytase-like"/>
    <property type="match status" value="1"/>
</dbReference>
<keyword evidence="3" id="KW-1185">Reference proteome</keyword>
<name>A0ABD3R8Q8_9STRA</name>
<dbReference type="InterPro" id="IPR015943">
    <property type="entry name" value="WD40/YVTN_repeat-like_dom_sf"/>
</dbReference>
<evidence type="ECO:0000313" key="3">
    <source>
        <dbReference type="Proteomes" id="UP001530377"/>
    </source>
</evidence>
<dbReference type="Gene3D" id="2.130.10.10">
    <property type="entry name" value="YVTN repeat-like/Quinoprotein amine dehydrogenase"/>
    <property type="match status" value="1"/>
</dbReference>
<dbReference type="InterPro" id="IPR052956">
    <property type="entry name" value="Mesenchyme-surface_protein"/>
</dbReference>